<feature type="non-terminal residue" evidence="2">
    <location>
        <position position="1"/>
    </location>
</feature>
<gene>
    <name evidence="2" type="primary">Tldc2</name>
    <name evidence="2" type="ORF">PIACAY_R00923</name>
</gene>
<dbReference type="PROSITE" id="PS51886">
    <property type="entry name" value="TLDC"/>
    <property type="match status" value="1"/>
</dbReference>
<dbReference type="PANTHER" id="PTHR23354:SF65">
    <property type="entry name" value="TLD DOMAIN-CONTAINING PROTEIN 2"/>
    <property type="match status" value="1"/>
</dbReference>
<feature type="non-terminal residue" evidence="2">
    <location>
        <position position="152"/>
    </location>
</feature>
<dbReference type="Pfam" id="PF07534">
    <property type="entry name" value="TLD"/>
    <property type="match status" value="2"/>
</dbReference>
<comment type="caution">
    <text evidence="2">The sequence shown here is derived from an EMBL/GenBank/DDBJ whole genome shotgun (WGS) entry which is preliminary data.</text>
</comment>
<keyword evidence="3" id="KW-1185">Reference proteome</keyword>
<dbReference type="AlphaFoldDB" id="A0A850X808"/>
<feature type="domain" description="TLDc" evidence="1">
    <location>
        <begin position="1"/>
        <end position="152"/>
    </location>
</feature>
<evidence type="ECO:0000313" key="3">
    <source>
        <dbReference type="Proteomes" id="UP000653271"/>
    </source>
</evidence>
<dbReference type="PANTHER" id="PTHR23354">
    <property type="entry name" value="NUCLEOLAR PROTEIN 7/ESTROGEN RECEPTOR COACTIVATOR-RELATED"/>
    <property type="match status" value="1"/>
</dbReference>
<evidence type="ECO:0000313" key="2">
    <source>
        <dbReference type="EMBL" id="NWH78776.1"/>
    </source>
</evidence>
<dbReference type="SMART" id="SM00584">
    <property type="entry name" value="TLDc"/>
    <property type="match status" value="1"/>
</dbReference>
<accession>A0A850X808</accession>
<proteinExistence type="predicted"/>
<dbReference type="Proteomes" id="UP000653271">
    <property type="component" value="Unassembled WGS sequence"/>
</dbReference>
<name>A0A850X808_PIACA</name>
<dbReference type="GO" id="GO:0006979">
    <property type="term" value="P:response to oxidative stress"/>
    <property type="evidence" value="ECO:0007669"/>
    <property type="project" value="TreeGrafter"/>
</dbReference>
<sequence length="152" mass="16843">LPQLGPHLPPQLVQQPWHLLYSTTQGGFSLQTLYQCSVQPGSPAQLLIRDTEAPPWGSHAHFAHPSHLASSAGGQPGVRMGRWLVRHPGAEEGVEGTHSQLHHWNLPSGRFRLWLDGDLHHSSNHPCKTLDNETLSPPEEFCIQDLEVWGLA</sequence>
<reference evidence="2" key="1">
    <citation type="submission" date="2019-09" db="EMBL/GenBank/DDBJ databases">
        <title>Bird 10,000 Genomes (B10K) Project - Family phase.</title>
        <authorList>
            <person name="Zhang G."/>
        </authorList>
    </citation>
    <scope>NUCLEOTIDE SEQUENCE</scope>
    <source>
        <strain evidence="2">B10K-DU-008-47</strain>
        <tissue evidence="2">Mixed tissue sample</tissue>
    </source>
</reference>
<dbReference type="OrthoDB" id="26679at2759"/>
<dbReference type="EMBL" id="WAAB01018276">
    <property type="protein sequence ID" value="NWH78776.1"/>
    <property type="molecule type" value="Genomic_DNA"/>
</dbReference>
<organism evidence="2 3">
    <name type="scientific">Piaya cayana</name>
    <name type="common">Common squirrel cuckoo</name>
    <dbReference type="NCBI Taxonomy" id="33601"/>
    <lineage>
        <taxon>Eukaryota</taxon>
        <taxon>Metazoa</taxon>
        <taxon>Chordata</taxon>
        <taxon>Craniata</taxon>
        <taxon>Vertebrata</taxon>
        <taxon>Euteleostomi</taxon>
        <taxon>Archelosauria</taxon>
        <taxon>Archosauria</taxon>
        <taxon>Dinosauria</taxon>
        <taxon>Saurischia</taxon>
        <taxon>Theropoda</taxon>
        <taxon>Coelurosauria</taxon>
        <taxon>Aves</taxon>
        <taxon>Neognathae</taxon>
        <taxon>Neoaves</taxon>
        <taxon>Otidimorphae</taxon>
        <taxon>Cuculiformes</taxon>
        <taxon>Coccyzidae</taxon>
        <taxon>Piaya</taxon>
    </lineage>
</organism>
<protein>
    <submittedName>
        <fullName evidence="2">TLDC2 protein</fullName>
    </submittedName>
</protein>
<dbReference type="InterPro" id="IPR006571">
    <property type="entry name" value="TLDc_dom"/>
</dbReference>
<evidence type="ECO:0000259" key="1">
    <source>
        <dbReference type="PROSITE" id="PS51886"/>
    </source>
</evidence>
<dbReference type="GO" id="GO:0005634">
    <property type="term" value="C:nucleus"/>
    <property type="evidence" value="ECO:0007669"/>
    <property type="project" value="TreeGrafter"/>
</dbReference>